<keyword evidence="3" id="KW-1185">Reference proteome</keyword>
<dbReference type="EMBL" id="VSRR010001359">
    <property type="protein sequence ID" value="MPC24671.1"/>
    <property type="molecule type" value="Genomic_DNA"/>
</dbReference>
<proteinExistence type="predicted"/>
<accession>A0A5B7DST8</accession>
<evidence type="ECO:0000259" key="1">
    <source>
        <dbReference type="Pfam" id="PF05699"/>
    </source>
</evidence>
<dbReference type="GO" id="GO:0046983">
    <property type="term" value="F:protein dimerization activity"/>
    <property type="evidence" value="ECO:0007669"/>
    <property type="project" value="InterPro"/>
</dbReference>
<dbReference type="Pfam" id="PF05699">
    <property type="entry name" value="Dimer_Tnp_hAT"/>
    <property type="match status" value="1"/>
</dbReference>
<evidence type="ECO:0000313" key="3">
    <source>
        <dbReference type="Proteomes" id="UP000324222"/>
    </source>
</evidence>
<evidence type="ECO:0000313" key="2">
    <source>
        <dbReference type="EMBL" id="MPC24671.1"/>
    </source>
</evidence>
<reference evidence="2 3" key="1">
    <citation type="submission" date="2019-05" db="EMBL/GenBank/DDBJ databases">
        <title>Another draft genome of Portunus trituberculatus and its Hox gene families provides insights of decapod evolution.</title>
        <authorList>
            <person name="Jeong J.-H."/>
            <person name="Song I."/>
            <person name="Kim S."/>
            <person name="Choi T."/>
            <person name="Kim D."/>
            <person name="Ryu S."/>
            <person name="Kim W."/>
        </authorList>
    </citation>
    <scope>NUCLEOTIDE SEQUENCE [LARGE SCALE GENOMIC DNA]</scope>
    <source>
        <tissue evidence="2">Muscle</tissue>
    </source>
</reference>
<name>A0A5B7DST8_PORTR</name>
<dbReference type="InterPro" id="IPR008906">
    <property type="entry name" value="HATC_C_dom"/>
</dbReference>
<gene>
    <name evidence="2" type="ORF">E2C01_017759</name>
</gene>
<comment type="caution">
    <text evidence="2">The sequence shown here is derived from an EMBL/GenBank/DDBJ whole genome shotgun (WGS) entry which is preliminary data.</text>
</comment>
<protein>
    <recommendedName>
        <fullName evidence="1">HAT C-terminal dimerisation domain-containing protein</fullName>
    </recommendedName>
</protein>
<sequence>MELINMKDTKTYVDARDLLTSVCDLQIIIGLEVLKEDSLKAEQSTYQNVETDFLPKTASKIVKFLVSNFLSSTLPHFSTAAKILATIPATSCSAERLFSCLRRHESIIPAINNGTGKTI</sequence>
<dbReference type="AlphaFoldDB" id="A0A5B7DST8"/>
<feature type="domain" description="HAT C-terminal dimerisation" evidence="1">
    <location>
        <begin position="57"/>
        <end position="103"/>
    </location>
</feature>
<organism evidence="2 3">
    <name type="scientific">Portunus trituberculatus</name>
    <name type="common">Swimming crab</name>
    <name type="synonym">Neptunus trituberculatus</name>
    <dbReference type="NCBI Taxonomy" id="210409"/>
    <lineage>
        <taxon>Eukaryota</taxon>
        <taxon>Metazoa</taxon>
        <taxon>Ecdysozoa</taxon>
        <taxon>Arthropoda</taxon>
        <taxon>Crustacea</taxon>
        <taxon>Multicrustacea</taxon>
        <taxon>Malacostraca</taxon>
        <taxon>Eumalacostraca</taxon>
        <taxon>Eucarida</taxon>
        <taxon>Decapoda</taxon>
        <taxon>Pleocyemata</taxon>
        <taxon>Brachyura</taxon>
        <taxon>Eubrachyura</taxon>
        <taxon>Portunoidea</taxon>
        <taxon>Portunidae</taxon>
        <taxon>Portuninae</taxon>
        <taxon>Portunus</taxon>
    </lineage>
</organism>
<dbReference type="Proteomes" id="UP000324222">
    <property type="component" value="Unassembled WGS sequence"/>
</dbReference>